<dbReference type="EMBL" id="BPLQ01012203">
    <property type="protein sequence ID" value="GIY63660.1"/>
    <property type="molecule type" value="Genomic_DNA"/>
</dbReference>
<reference evidence="1 2" key="1">
    <citation type="submission" date="2021-06" db="EMBL/GenBank/DDBJ databases">
        <title>Caerostris darwini draft genome.</title>
        <authorList>
            <person name="Kono N."/>
            <person name="Arakawa K."/>
        </authorList>
    </citation>
    <scope>NUCLEOTIDE SEQUENCE [LARGE SCALE GENOMIC DNA]</scope>
</reference>
<dbReference type="Proteomes" id="UP001054837">
    <property type="component" value="Unassembled WGS sequence"/>
</dbReference>
<protein>
    <submittedName>
        <fullName evidence="1">Uncharacterized protein</fullName>
    </submittedName>
</protein>
<evidence type="ECO:0000313" key="2">
    <source>
        <dbReference type="Proteomes" id="UP001054837"/>
    </source>
</evidence>
<proteinExistence type="predicted"/>
<name>A0AAV4V266_9ARAC</name>
<evidence type="ECO:0000313" key="1">
    <source>
        <dbReference type="EMBL" id="GIY63660.1"/>
    </source>
</evidence>
<sequence length="122" mass="14320">MAKKHYQNSKNIKRKYVFGTINKAAFQRERGPPLSGVDLNPDGFLFLNRISQDKRKQGRLLPLDKYLTQESKYEKRVFDTINKAAFQRESEPSLSRVDPNPDGILFLNRISQDKRRQERLLP</sequence>
<accession>A0AAV4V266</accession>
<organism evidence="1 2">
    <name type="scientific">Caerostris darwini</name>
    <dbReference type="NCBI Taxonomy" id="1538125"/>
    <lineage>
        <taxon>Eukaryota</taxon>
        <taxon>Metazoa</taxon>
        <taxon>Ecdysozoa</taxon>
        <taxon>Arthropoda</taxon>
        <taxon>Chelicerata</taxon>
        <taxon>Arachnida</taxon>
        <taxon>Araneae</taxon>
        <taxon>Araneomorphae</taxon>
        <taxon>Entelegynae</taxon>
        <taxon>Araneoidea</taxon>
        <taxon>Araneidae</taxon>
        <taxon>Caerostris</taxon>
    </lineage>
</organism>
<comment type="caution">
    <text evidence="1">The sequence shown here is derived from an EMBL/GenBank/DDBJ whole genome shotgun (WGS) entry which is preliminary data.</text>
</comment>
<gene>
    <name evidence="1" type="ORF">CDAR_480291</name>
</gene>
<keyword evidence="2" id="KW-1185">Reference proteome</keyword>
<dbReference type="AlphaFoldDB" id="A0AAV4V266"/>